<comment type="subcellular location">
    <subcellularLocation>
        <location evidence="1">Membrane</location>
    </subcellularLocation>
</comment>
<dbReference type="HOGENOM" id="CLU_059701_0_0_4"/>
<dbReference type="eggNOG" id="COG0668">
    <property type="taxonomic scope" value="Bacteria"/>
</dbReference>
<dbReference type="InterPro" id="IPR010920">
    <property type="entry name" value="LSM_dom_sf"/>
</dbReference>
<dbReference type="EMBL" id="AFHS01000052">
    <property type="protein sequence ID" value="EGK07936.1"/>
    <property type="molecule type" value="Genomic_DNA"/>
</dbReference>
<accession>F5S8W0</accession>
<gene>
    <name evidence="7" type="ORF">HMPREF0476_1643</name>
</gene>
<evidence type="ECO:0000256" key="2">
    <source>
        <dbReference type="ARBA" id="ARBA00022692"/>
    </source>
</evidence>
<reference evidence="7 8" key="1">
    <citation type="submission" date="2011-04" db="EMBL/GenBank/DDBJ databases">
        <authorList>
            <person name="Muzny D."/>
            <person name="Qin X."/>
            <person name="Deng J."/>
            <person name="Jiang H."/>
            <person name="Liu Y."/>
            <person name="Qu J."/>
            <person name="Song X.-Z."/>
            <person name="Zhang L."/>
            <person name="Thornton R."/>
            <person name="Coyle M."/>
            <person name="Francisco L."/>
            <person name="Jackson L."/>
            <person name="Javaid M."/>
            <person name="Korchina V."/>
            <person name="Kovar C."/>
            <person name="Mata R."/>
            <person name="Mathew T."/>
            <person name="Ngo R."/>
            <person name="Nguyen L."/>
            <person name="Nguyen N."/>
            <person name="Okwuonu G."/>
            <person name="Ongeri F."/>
            <person name="Pham C."/>
            <person name="Simmons D."/>
            <person name="Wilczek-Boney K."/>
            <person name="Hale W."/>
            <person name="Jakkamsetti A."/>
            <person name="Pham P."/>
            <person name="Ruth R."/>
            <person name="San Lucas F."/>
            <person name="Warren J."/>
            <person name="Zhang J."/>
            <person name="Zhao Z."/>
            <person name="Zhou C."/>
            <person name="Zhu D."/>
            <person name="Lee S."/>
            <person name="Bess C."/>
            <person name="Blankenburg K."/>
            <person name="Forbes L."/>
            <person name="Fu Q."/>
            <person name="Gubbala S."/>
            <person name="Hirani K."/>
            <person name="Jayaseelan J.C."/>
            <person name="Lara F."/>
            <person name="Munidasa M."/>
            <person name="Palculict T."/>
            <person name="Patil S."/>
            <person name="Pu L.-L."/>
            <person name="Saada N."/>
            <person name="Tang L."/>
            <person name="Weissenberger G."/>
            <person name="Zhu Y."/>
            <person name="Hemphill L."/>
            <person name="Shang Y."/>
            <person name="Youmans B."/>
            <person name="Ayvaz T."/>
            <person name="Ross M."/>
            <person name="Santibanez J."/>
            <person name="Aqrawi P."/>
            <person name="Gross S."/>
            <person name="Joshi V."/>
            <person name="Fowler G."/>
            <person name="Nazareth L."/>
            <person name="Reid J."/>
            <person name="Worley K."/>
            <person name="Petrosino J."/>
            <person name="Highlander S."/>
            <person name="Gibbs R."/>
        </authorList>
    </citation>
    <scope>NUCLEOTIDE SEQUENCE [LARGE SCALE GENOMIC DNA]</scope>
    <source>
        <strain evidence="7 8">ATCC 23330</strain>
    </source>
</reference>
<feature type="transmembrane region" description="Helical" evidence="5">
    <location>
        <begin position="36"/>
        <end position="53"/>
    </location>
</feature>
<dbReference type="PANTHER" id="PTHR30566:SF27">
    <property type="entry name" value="MECHANOSENSITIVE ION CHANNEL PROTEIN"/>
    <property type="match status" value="1"/>
</dbReference>
<proteinExistence type="predicted"/>
<name>F5S8W0_KINKI</name>
<evidence type="ECO:0000256" key="4">
    <source>
        <dbReference type="ARBA" id="ARBA00023136"/>
    </source>
</evidence>
<dbReference type="PANTHER" id="PTHR30566">
    <property type="entry name" value="YNAI-RELATED MECHANOSENSITIVE ION CHANNEL"/>
    <property type="match status" value="1"/>
</dbReference>
<evidence type="ECO:0000313" key="7">
    <source>
        <dbReference type="EMBL" id="EGK07936.1"/>
    </source>
</evidence>
<feature type="transmembrane region" description="Helical" evidence="5">
    <location>
        <begin position="99"/>
        <end position="118"/>
    </location>
</feature>
<comment type="caution">
    <text evidence="7">The sequence shown here is derived from an EMBL/GenBank/DDBJ whole genome shotgun (WGS) entry which is preliminary data.</text>
</comment>
<evidence type="ECO:0000259" key="6">
    <source>
        <dbReference type="Pfam" id="PF00924"/>
    </source>
</evidence>
<evidence type="ECO:0000256" key="5">
    <source>
        <dbReference type="SAM" id="Phobius"/>
    </source>
</evidence>
<dbReference type="AlphaFoldDB" id="F5S8W0"/>
<organism evidence="7 8">
    <name type="scientific">Kingella kingae ATCC 23330</name>
    <dbReference type="NCBI Taxonomy" id="887327"/>
    <lineage>
        <taxon>Bacteria</taxon>
        <taxon>Pseudomonadati</taxon>
        <taxon>Pseudomonadota</taxon>
        <taxon>Betaproteobacteria</taxon>
        <taxon>Neisseriales</taxon>
        <taxon>Neisseriaceae</taxon>
        <taxon>Kingella</taxon>
    </lineage>
</organism>
<dbReference type="STRING" id="504.KKKWG1_0063"/>
<sequence>MCRLLLKSHKKSSLHFNLKDFHMIDLLQNIPLPREWVYTLVLPPVLLAARSMLLRLYLRRHADWEIEAKRRVLVFSRNVTLFLILLTLFLIWASQIQTFALSMVALAAATVVATKELIMCLSGSLIRITTKQYSVGDYIEIHHFRGRVIDINLFNTLMMEIGPNPLLGQLSGKTLSFPNSLLLSHVVHRDNIFGQYVVHTFDIPVPITLDSDEIVPNLMNVLNQHCEPYAEQIADYLEALQVQQLFITPAARARISRVPFDDKVYRLVIRFASPVNKRLETQQAVLDEFIRVQYRLLNRANLS</sequence>
<dbReference type="SUPFAM" id="SSF50182">
    <property type="entry name" value="Sm-like ribonucleoproteins"/>
    <property type="match status" value="1"/>
</dbReference>
<evidence type="ECO:0000256" key="3">
    <source>
        <dbReference type="ARBA" id="ARBA00022989"/>
    </source>
</evidence>
<evidence type="ECO:0000313" key="8">
    <source>
        <dbReference type="Proteomes" id="UP000004207"/>
    </source>
</evidence>
<dbReference type="InterPro" id="IPR006685">
    <property type="entry name" value="MscS_channel_2nd"/>
</dbReference>
<dbReference type="Proteomes" id="UP000004207">
    <property type="component" value="Unassembled WGS sequence"/>
</dbReference>
<keyword evidence="3 5" id="KW-1133">Transmembrane helix</keyword>
<protein>
    <submittedName>
        <fullName evidence="7">Small conductance mechanosensitive ion channel family transporter</fullName>
    </submittedName>
</protein>
<dbReference type="Gene3D" id="2.30.30.60">
    <property type="match status" value="1"/>
</dbReference>
<dbReference type="InterPro" id="IPR023408">
    <property type="entry name" value="MscS_beta-dom_sf"/>
</dbReference>
<keyword evidence="8" id="KW-1185">Reference proteome</keyword>
<evidence type="ECO:0000256" key="1">
    <source>
        <dbReference type="ARBA" id="ARBA00004370"/>
    </source>
</evidence>
<dbReference type="GO" id="GO:0016020">
    <property type="term" value="C:membrane"/>
    <property type="evidence" value="ECO:0007669"/>
    <property type="project" value="UniProtKB-SubCell"/>
</dbReference>
<keyword evidence="4 5" id="KW-0472">Membrane</keyword>
<dbReference type="Pfam" id="PF00924">
    <property type="entry name" value="MS_channel_2nd"/>
    <property type="match status" value="1"/>
</dbReference>
<keyword evidence="2 5" id="KW-0812">Transmembrane</keyword>
<dbReference type="GO" id="GO:0008381">
    <property type="term" value="F:mechanosensitive monoatomic ion channel activity"/>
    <property type="evidence" value="ECO:0007669"/>
    <property type="project" value="UniProtKB-ARBA"/>
</dbReference>
<feature type="domain" description="Mechanosensitive ion channel MscS" evidence="6">
    <location>
        <begin position="121"/>
        <end position="157"/>
    </location>
</feature>
<feature type="transmembrane region" description="Helical" evidence="5">
    <location>
        <begin position="74"/>
        <end position="93"/>
    </location>
</feature>